<protein>
    <submittedName>
        <fullName evidence="1">Uncharacterized protein</fullName>
    </submittedName>
</protein>
<organism evidence="1 2">
    <name type="scientific">Hymenobacter endophyticus</name>
    <dbReference type="NCBI Taxonomy" id="3076335"/>
    <lineage>
        <taxon>Bacteria</taxon>
        <taxon>Pseudomonadati</taxon>
        <taxon>Bacteroidota</taxon>
        <taxon>Cytophagia</taxon>
        <taxon>Cytophagales</taxon>
        <taxon>Hymenobacteraceae</taxon>
        <taxon>Hymenobacter</taxon>
    </lineage>
</organism>
<dbReference type="RefSeq" id="WP_315999006.1">
    <property type="nucleotide sequence ID" value="NZ_JAWDJT010000009.1"/>
</dbReference>
<evidence type="ECO:0000313" key="1">
    <source>
        <dbReference type="EMBL" id="MDU0371544.1"/>
    </source>
</evidence>
<proteinExistence type="predicted"/>
<accession>A0ABU3TJJ3</accession>
<name>A0ABU3TJJ3_9BACT</name>
<gene>
    <name evidence="1" type="ORF">ROI90_14135</name>
</gene>
<evidence type="ECO:0000313" key="2">
    <source>
        <dbReference type="Proteomes" id="UP001250698"/>
    </source>
</evidence>
<dbReference type="EMBL" id="JAWDJT010000009">
    <property type="protein sequence ID" value="MDU0371544.1"/>
    <property type="molecule type" value="Genomic_DNA"/>
</dbReference>
<keyword evidence="2" id="KW-1185">Reference proteome</keyword>
<comment type="caution">
    <text evidence="1">The sequence shown here is derived from an EMBL/GenBank/DDBJ whole genome shotgun (WGS) entry which is preliminary data.</text>
</comment>
<dbReference type="Proteomes" id="UP001250698">
    <property type="component" value="Unassembled WGS sequence"/>
</dbReference>
<reference evidence="1 2" key="1">
    <citation type="submission" date="2023-10" db="EMBL/GenBank/DDBJ databases">
        <title>Hymenobacter endophyticus sp. nov., an isolate from the leaf tissues of wheat.</title>
        <authorList>
            <person name="Dai Y."/>
        </authorList>
    </citation>
    <scope>NUCLEOTIDE SEQUENCE [LARGE SCALE GENOMIC DNA]</scope>
    <source>
        <strain evidence="1 2">ZK17L-C2</strain>
    </source>
</reference>
<sequence>MTTELTIKNVVKELLMYDVLRWHKWEAFNRANIEVHAYDNENPLELALDLMGFPKDNSSQYSSNPSSPQAEGDYDKNFFCHDYFSDLVHTFSQQEPLADIEILYQQLLEELEETRNEAPHLFMHIS</sequence>